<reference evidence="3 4" key="1">
    <citation type="submission" date="2015-06" db="EMBL/GenBank/DDBJ databases">
        <title>Survival trade-offs in plant roots during colonization by closely related pathogenic and mutualistic fungi.</title>
        <authorList>
            <person name="Hacquard S."/>
            <person name="Kracher B."/>
            <person name="Hiruma K."/>
            <person name="Weinman A."/>
            <person name="Muench P."/>
            <person name="Garrido Oter R."/>
            <person name="Ver Loren van Themaat E."/>
            <person name="Dallerey J.-F."/>
            <person name="Damm U."/>
            <person name="Henrissat B."/>
            <person name="Lespinet O."/>
            <person name="Thon M."/>
            <person name="Kemen E."/>
            <person name="McHardy A.C."/>
            <person name="Schulze-Lefert P."/>
            <person name="O'Connell R.J."/>
        </authorList>
    </citation>
    <scope>NUCLEOTIDE SEQUENCE [LARGE SCALE GENOMIC DNA]</scope>
    <source>
        <strain evidence="3 4">0861</strain>
    </source>
</reference>
<feature type="compositionally biased region" description="Polar residues" evidence="1">
    <location>
        <begin position="133"/>
        <end position="142"/>
    </location>
</feature>
<feature type="compositionally biased region" description="Basic and acidic residues" evidence="1">
    <location>
        <begin position="406"/>
        <end position="422"/>
    </location>
</feature>
<dbReference type="EMBL" id="LFIV01000003">
    <property type="protein sequence ID" value="KZL78246.1"/>
    <property type="molecule type" value="Genomic_DNA"/>
</dbReference>
<keyword evidence="3" id="KW-0418">Kinase</keyword>
<feature type="region of interest" description="Disordered" evidence="1">
    <location>
        <begin position="108"/>
        <end position="158"/>
    </location>
</feature>
<dbReference type="GO" id="GO:0016301">
    <property type="term" value="F:kinase activity"/>
    <property type="evidence" value="ECO:0007669"/>
    <property type="project" value="UniProtKB-KW"/>
</dbReference>
<sequence length="868" mass="97533">MASKPKDNILPQHTDSIGDIPDLPPPPNPSLDLKLSTVDCKSSYIHGSDDVFKLSPWAAMTLLTVGIEDLMTIANDTPPPPPPSSPLLFSMRDMAVEKEQIRSNIQKNLARARQEAETATVPQTSPPRPLIMSQKSGVSGSILQPKDGVRQQQKQNPTTLPTVRALSIRLIIGENSQPLNVHHNAMTHIFYSEKPLFISICGYLDRIHRLCPMSTAVYLATSLYIHRLAHNERIIPVTRQNAHRLVLAGLSVAMKALEDLSYPHSMMAKIGGVSDLELARLEISFCFLIDFELVVQEDTLKKHLAVLKQKQPSKLERSGLSTFLSKRKPWDLPPLPTPTPQVFPALRPQRAWMVRPKPNTSKVSNLSSPSSNQAISSAISVHSTDSPMDKPPTALNQANSLPLPLRRREGKSQTKEAADNHHLKSPVVSVESSPVIRRIEPPRTQLPSLLLPTTSIYQRLHQPALEGEALAEAGRLSRSPVTYVKSQTEINLHTLQKQQTNTPPLLPDQRPGATDDLRTIFPPNDAQIKANSAKSSACANDCLIYRDLSGPDDITAQDPSFHYTVHSAWQISTLIQDSCKRGIESIAGSQLSWWPFAEPERELQVGYTRIYSMPSPTRLLGVRTFYDDVPTCSAERMFPKLAKTGSSSVASRWKMTSHISAHESVACTVELGENDKTTFHNLHKAFLSLPSSRWKRATGLRFHRFQSFHFKQLLKRRHIVVHDDKERYPREADPEYRKYDYCPRPWEDGKDLPCSSGEAWYFYNNPDECCNSTQLNQSLPKRLEDTGQSRLTGWGIHVQQRYSILVIFVPVMIVTGITLIATLWFIPYWLETHQDDLQNATVPVMLALTTVQFILQFLVSLVVFRWSI</sequence>
<feature type="compositionally biased region" description="Low complexity" evidence="1">
    <location>
        <begin position="361"/>
        <end position="381"/>
    </location>
</feature>
<dbReference type="CDD" id="cd20558">
    <property type="entry name" value="CYCLIN_ScPCL7-like"/>
    <property type="match status" value="1"/>
</dbReference>
<dbReference type="Gene3D" id="1.10.472.10">
    <property type="entry name" value="Cyclin-like"/>
    <property type="match status" value="1"/>
</dbReference>
<accession>A0A166YZK8</accession>
<organism evidence="3 4">
    <name type="scientific">Colletotrichum tofieldiae</name>
    <dbReference type="NCBI Taxonomy" id="708197"/>
    <lineage>
        <taxon>Eukaryota</taxon>
        <taxon>Fungi</taxon>
        <taxon>Dikarya</taxon>
        <taxon>Ascomycota</taxon>
        <taxon>Pezizomycotina</taxon>
        <taxon>Sordariomycetes</taxon>
        <taxon>Hypocreomycetidae</taxon>
        <taxon>Glomerellales</taxon>
        <taxon>Glomerellaceae</taxon>
        <taxon>Colletotrichum</taxon>
        <taxon>Colletotrichum spaethianum species complex</taxon>
    </lineage>
</organism>
<proteinExistence type="predicted"/>
<feature type="region of interest" description="Disordered" evidence="1">
    <location>
        <begin position="357"/>
        <end position="430"/>
    </location>
</feature>
<evidence type="ECO:0000313" key="3">
    <source>
        <dbReference type="EMBL" id="KZL78246.1"/>
    </source>
</evidence>
<evidence type="ECO:0000256" key="1">
    <source>
        <dbReference type="SAM" id="MobiDB-lite"/>
    </source>
</evidence>
<dbReference type="PANTHER" id="PTHR15615">
    <property type="match status" value="1"/>
</dbReference>
<feature type="transmembrane region" description="Helical" evidence="2">
    <location>
        <begin position="842"/>
        <end position="864"/>
    </location>
</feature>
<dbReference type="GO" id="GO:0005634">
    <property type="term" value="C:nucleus"/>
    <property type="evidence" value="ECO:0007669"/>
    <property type="project" value="TreeGrafter"/>
</dbReference>
<gene>
    <name evidence="3" type="ORF">CT0861_07869</name>
</gene>
<feature type="transmembrane region" description="Helical" evidence="2">
    <location>
        <begin position="804"/>
        <end position="830"/>
    </location>
</feature>
<dbReference type="InterPro" id="IPR013922">
    <property type="entry name" value="Cyclin_PHO80-like"/>
</dbReference>
<evidence type="ECO:0000313" key="4">
    <source>
        <dbReference type="Proteomes" id="UP000076552"/>
    </source>
</evidence>
<dbReference type="AlphaFoldDB" id="A0A166YZK8"/>
<comment type="caution">
    <text evidence="3">The sequence shown here is derived from an EMBL/GenBank/DDBJ whole genome shotgun (WGS) entry which is preliminary data.</text>
</comment>
<keyword evidence="4" id="KW-1185">Reference proteome</keyword>
<keyword evidence="2" id="KW-0812">Transmembrane</keyword>
<dbReference type="GO" id="GO:0016538">
    <property type="term" value="F:cyclin-dependent protein serine/threonine kinase regulator activity"/>
    <property type="evidence" value="ECO:0007669"/>
    <property type="project" value="TreeGrafter"/>
</dbReference>
<dbReference type="Pfam" id="PF08613">
    <property type="entry name" value="Cyclin"/>
    <property type="match status" value="1"/>
</dbReference>
<evidence type="ECO:0000256" key="2">
    <source>
        <dbReference type="SAM" id="Phobius"/>
    </source>
</evidence>
<keyword evidence="2" id="KW-0472">Membrane</keyword>
<dbReference type="Proteomes" id="UP000076552">
    <property type="component" value="Unassembled WGS sequence"/>
</dbReference>
<dbReference type="GO" id="GO:0019901">
    <property type="term" value="F:protein kinase binding"/>
    <property type="evidence" value="ECO:0007669"/>
    <property type="project" value="InterPro"/>
</dbReference>
<dbReference type="GO" id="GO:0000307">
    <property type="term" value="C:cyclin-dependent protein kinase holoenzyme complex"/>
    <property type="evidence" value="ECO:0007669"/>
    <property type="project" value="TreeGrafter"/>
</dbReference>
<dbReference type="PANTHER" id="PTHR15615:SF32">
    <property type="entry name" value="PROTEIN KINASE COMPLEX COMPONENT, PUTATIVE (AFU_ORTHOLOGUE AFUA_2G07660)-RELATED"/>
    <property type="match status" value="1"/>
</dbReference>
<feature type="region of interest" description="Disordered" evidence="1">
    <location>
        <begin position="1"/>
        <end position="29"/>
    </location>
</feature>
<dbReference type="STRING" id="708197.A0A166YZK8"/>
<keyword evidence="3" id="KW-0808">Transferase</keyword>
<protein>
    <submittedName>
        <fullName evidence="3">Cyclin-dependent protein kinase complex component</fullName>
    </submittedName>
</protein>
<name>A0A166YZK8_9PEZI</name>
<keyword evidence="2" id="KW-1133">Transmembrane helix</keyword>